<keyword evidence="3" id="KW-0472">Membrane</keyword>
<evidence type="ECO:0000256" key="2">
    <source>
        <dbReference type="SAM" id="MobiDB-lite"/>
    </source>
</evidence>
<evidence type="ECO:0000256" key="3">
    <source>
        <dbReference type="SAM" id="Phobius"/>
    </source>
</evidence>
<protein>
    <submittedName>
        <fullName evidence="4">Uncharacterized protein</fullName>
    </submittedName>
</protein>
<dbReference type="AlphaFoldDB" id="A0A9D2VX84"/>
<dbReference type="EMBL" id="DYXE01000039">
    <property type="protein sequence ID" value="HJH49392.1"/>
    <property type="molecule type" value="Genomic_DNA"/>
</dbReference>
<gene>
    <name evidence="4" type="ORF">K8V39_03920</name>
</gene>
<feature type="region of interest" description="Disordered" evidence="2">
    <location>
        <begin position="102"/>
        <end position="128"/>
    </location>
</feature>
<evidence type="ECO:0000313" key="4">
    <source>
        <dbReference type="EMBL" id="HJH49392.1"/>
    </source>
</evidence>
<keyword evidence="1" id="KW-0175">Coiled coil</keyword>
<dbReference type="Proteomes" id="UP000813420">
    <property type="component" value="Unassembled WGS sequence"/>
</dbReference>
<keyword evidence="3" id="KW-0812">Transmembrane</keyword>
<reference evidence="4" key="2">
    <citation type="submission" date="2021-09" db="EMBL/GenBank/DDBJ databases">
        <authorList>
            <person name="Gilroy R."/>
        </authorList>
    </citation>
    <scope>NUCLEOTIDE SEQUENCE</scope>
    <source>
        <strain evidence="4">USAMLcec4-12693</strain>
    </source>
</reference>
<proteinExistence type="predicted"/>
<feature type="transmembrane region" description="Helical" evidence="3">
    <location>
        <begin position="136"/>
        <end position="156"/>
    </location>
</feature>
<reference evidence="4" key="1">
    <citation type="journal article" date="2021" name="PeerJ">
        <title>Extensive microbial diversity within the chicken gut microbiome revealed by metagenomics and culture.</title>
        <authorList>
            <person name="Gilroy R."/>
            <person name="Ravi A."/>
            <person name="Getino M."/>
            <person name="Pursley I."/>
            <person name="Horton D.L."/>
            <person name="Alikhan N.F."/>
            <person name="Baker D."/>
            <person name="Gharbi K."/>
            <person name="Hall N."/>
            <person name="Watson M."/>
            <person name="Adriaenssens E.M."/>
            <person name="Foster-Nyarko E."/>
            <person name="Jarju S."/>
            <person name="Secka A."/>
            <person name="Antonio M."/>
            <person name="Oren A."/>
            <person name="Chaudhuri R.R."/>
            <person name="La Ragione R."/>
            <person name="Hildebrand F."/>
            <person name="Pallen M.J."/>
        </authorList>
    </citation>
    <scope>NUCLEOTIDE SEQUENCE</scope>
    <source>
        <strain evidence="4">USAMLcec4-12693</strain>
    </source>
</reference>
<accession>A0A9D2VX84</accession>
<evidence type="ECO:0000313" key="5">
    <source>
        <dbReference type="Proteomes" id="UP000813420"/>
    </source>
</evidence>
<organism evidence="4 5">
    <name type="scientific">Merdimonas faecis</name>
    <dbReference type="NCBI Taxonomy" id="1653435"/>
    <lineage>
        <taxon>Bacteria</taxon>
        <taxon>Bacillati</taxon>
        <taxon>Bacillota</taxon>
        <taxon>Clostridia</taxon>
        <taxon>Lachnospirales</taxon>
        <taxon>Lachnospiraceae</taxon>
        <taxon>Merdimonas</taxon>
    </lineage>
</organism>
<evidence type="ECO:0000256" key="1">
    <source>
        <dbReference type="SAM" id="Coils"/>
    </source>
</evidence>
<name>A0A9D2VX84_9FIRM</name>
<sequence>MHDKNAYNNGERNMEKKKDMLEQHLAENFKKLAGEEEQQIENIKNHESEDDIRMPEGTKEAIRAKLDDEIEKIKEAEREEIYSRLSEEDRYALERGRKIIQEEKERAKASGAEEVPSEESTKKHTRKRHGRKPWKIYIAVAAVLITMGAVGITAVGGPERMIVMVRQAVGDREVEKVNSSDENLVIVEEDEEEAYQKISDEFGVE</sequence>
<feature type="non-terminal residue" evidence="4">
    <location>
        <position position="205"/>
    </location>
</feature>
<feature type="coiled-coil region" evidence="1">
    <location>
        <begin position="7"/>
        <end position="79"/>
    </location>
</feature>
<keyword evidence="3" id="KW-1133">Transmembrane helix</keyword>
<comment type="caution">
    <text evidence="4">The sequence shown here is derived from an EMBL/GenBank/DDBJ whole genome shotgun (WGS) entry which is preliminary data.</text>
</comment>